<keyword evidence="1" id="KW-0472">Membrane</keyword>
<dbReference type="OrthoDB" id="3034721at2"/>
<dbReference type="RefSeq" id="WP_124939116.1">
    <property type="nucleotide sequence ID" value="NZ_RJVQ01000015.1"/>
</dbReference>
<organism evidence="2 3">
    <name type="scientific">Vibrio viridaestus</name>
    <dbReference type="NCBI Taxonomy" id="2487322"/>
    <lineage>
        <taxon>Bacteria</taxon>
        <taxon>Pseudomonadati</taxon>
        <taxon>Pseudomonadota</taxon>
        <taxon>Gammaproteobacteria</taxon>
        <taxon>Vibrionales</taxon>
        <taxon>Vibrionaceae</taxon>
        <taxon>Vibrio</taxon>
    </lineage>
</organism>
<keyword evidence="3" id="KW-1185">Reference proteome</keyword>
<feature type="transmembrane region" description="Helical" evidence="1">
    <location>
        <begin position="101"/>
        <end position="121"/>
    </location>
</feature>
<dbReference type="InterPro" id="IPR046730">
    <property type="entry name" value="DUF6622"/>
</dbReference>
<evidence type="ECO:0000256" key="1">
    <source>
        <dbReference type="SAM" id="Phobius"/>
    </source>
</evidence>
<accession>A0A3N9TCH3</accession>
<feature type="transmembrane region" description="Helical" evidence="1">
    <location>
        <begin position="6"/>
        <end position="25"/>
    </location>
</feature>
<dbReference type="Pfam" id="PF20327">
    <property type="entry name" value="DUF6622"/>
    <property type="match status" value="1"/>
</dbReference>
<feature type="transmembrane region" description="Helical" evidence="1">
    <location>
        <begin position="60"/>
        <end position="80"/>
    </location>
</feature>
<gene>
    <name evidence="2" type="ORF">EES38_20710</name>
</gene>
<comment type="caution">
    <text evidence="2">The sequence shown here is derived from an EMBL/GenBank/DDBJ whole genome shotgun (WGS) entry which is preliminary data.</text>
</comment>
<feature type="transmembrane region" description="Helical" evidence="1">
    <location>
        <begin position="127"/>
        <end position="147"/>
    </location>
</feature>
<keyword evidence="1" id="KW-0812">Transmembrane</keyword>
<reference evidence="2 3" key="1">
    <citation type="submission" date="2018-11" db="EMBL/GenBank/DDBJ databases">
        <title>Vibrio LJC006 sp. nov., isolated from seawater during the bloom of the enteromorpha.</title>
        <authorList>
            <person name="Liang J."/>
        </authorList>
    </citation>
    <scope>NUCLEOTIDE SEQUENCE [LARGE SCALE GENOMIC DNA]</scope>
    <source>
        <strain evidence="2 3">LJC006</strain>
    </source>
</reference>
<evidence type="ECO:0000313" key="3">
    <source>
        <dbReference type="Proteomes" id="UP000281112"/>
    </source>
</evidence>
<sequence length="168" mass="19538">MLISIIFHTPIWVWFVFIYLLRIGFQGLSDQPIHIQKTGVLTISFFIFSLVKIQGTHLSIFIWLIGLIIGFVVGYFLFSTQIKNSYRGTDQQIYLPGKKNLLVFLVTIFVLHYIITVLINIRPSPLWEVVNIIFSGLTNGILSYRAIKMFRQYNSFIPIEKETSRPIH</sequence>
<dbReference type="Proteomes" id="UP000281112">
    <property type="component" value="Unassembled WGS sequence"/>
</dbReference>
<dbReference type="EMBL" id="RJVQ01000015">
    <property type="protein sequence ID" value="RQW61195.1"/>
    <property type="molecule type" value="Genomic_DNA"/>
</dbReference>
<proteinExistence type="predicted"/>
<protein>
    <submittedName>
        <fullName evidence="2">DUF1453 family protein</fullName>
    </submittedName>
</protein>
<keyword evidence="1" id="KW-1133">Transmembrane helix</keyword>
<dbReference type="AlphaFoldDB" id="A0A3N9TCH3"/>
<name>A0A3N9TCH3_9VIBR</name>
<evidence type="ECO:0000313" key="2">
    <source>
        <dbReference type="EMBL" id="RQW61195.1"/>
    </source>
</evidence>